<accession>A0A1T4KVZ4</accession>
<dbReference type="RefSeq" id="WP_078830122.1">
    <property type="nucleotide sequence ID" value="NZ_FUWH01000002.1"/>
</dbReference>
<dbReference type="InterPro" id="IPR013830">
    <property type="entry name" value="SGNH_hydro"/>
</dbReference>
<feature type="chain" id="PRO_5012865892" evidence="1">
    <location>
        <begin position="22"/>
        <end position="396"/>
    </location>
</feature>
<dbReference type="CDD" id="cd00229">
    <property type="entry name" value="SGNH_hydrolase"/>
    <property type="match status" value="1"/>
</dbReference>
<dbReference type="OrthoDB" id="9796689at2"/>
<evidence type="ECO:0000259" key="2">
    <source>
        <dbReference type="Pfam" id="PF13472"/>
    </source>
</evidence>
<feature type="domain" description="SGNH hydrolase-type esterase" evidence="2">
    <location>
        <begin position="54"/>
        <end position="223"/>
    </location>
</feature>
<keyword evidence="4" id="KW-1185">Reference proteome</keyword>
<dbReference type="PANTHER" id="PTHR34407">
    <property type="entry name" value="EXPRESSED PROTEIN"/>
    <property type="match status" value="1"/>
</dbReference>
<dbReference type="InterPro" id="IPR036514">
    <property type="entry name" value="SGNH_hydro_sf"/>
</dbReference>
<sequence>MNIFRKILPGLLLLQCLTAIAQQKLQSEGFIRRYGNLDNFHYYMIKDHKATVAFLGGSITNMKGWRDQTEAYLKMQYPDIAFTFINAGIPSLGSVPHVFRLQRDVLDKGKIDLLFVESAVNDHVNGTAAIQQQRALEGIIRHARSTNPYMDIVLMAFVDEDKIADYNNGKVPAEVTLHHDLAAYYKLPFINLAEEITRRIGAGEFNWKDDFKNLHPSPFGQELYAATIRTMLAGAKQKELKQPLAYTLPAPKDKTSYTQGHYVEVGQAESKGFALHTSWKPSDSVRTRPGFVNVPVLTAEKPGASLSFSFTGNAAGIAVLAGPDAGIISYSIDGKEEKEMNLYTQWSKSLHLPWYQVLADGLPEGKHTLSIRIADKKDPDSKGNACRIVYFLVNGK</sequence>
<dbReference type="STRING" id="413434.SAMN04488132_102151"/>
<organism evidence="3 4">
    <name type="scientific">Sediminibacterium ginsengisoli</name>
    <dbReference type="NCBI Taxonomy" id="413434"/>
    <lineage>
        <taxon>Bacteria</taxon>
        <taxon>Pseudomonadati</taxon>
        <taxon>Bacteroidota</taxon>
        <taxon>Chitinophagia</taxon>
        <taxon>Chitinophagales</taxon>
        <taxon>Chitinophagaceae</taxon>
        <taxon>Sediminibacterium</taxon>
    </lineage>
</organism>
<dbReference type="GO" id="GO:0016788">
    <property type="term" value="F:hydrolase activity, acting on ester bonds"/>
    <property type="evidence" value="ECO:0007669"/>
    <property type="project" value="UniProtKB-ARBA"/>
</dbReference>
<dbReference type="Proteomes" id="UP000190888">
    <property type="component" value="Unassembled WGS sequence"/>
</dbReference>
<evidence type="ECO:0000313" key="3">
    <source>
        <dbReference type="EMBL" id="SJZ46605.1"/>
    </source>
</evidence>
<feature type="signal peptide" evidence="1">
    <location>
        <begin position="1"/>
        <end position="21"/>
    </location>
</feature>
<evidence type="ECO:0000313" key="4">
    <source>
        <dbReference type="Proteomes" id="UP000190888"/>
    </source>
</evidence>
<dbReference type="Gene3D" id="3.40.50.1110">
    <property type="entry name" value="SGNH hydrolase"/>
    <property type="match status" value="1"/>
</dbReference>
<evidence type="ECO:0000256" key="1">
    <source>
        <dbReference type="SAM" id="SignalP"/>
    </source>
</evidence>
<name>A0A1T4KVZ4_9BACT</name>
<gene>
    <name evidence="3" type="ORF">SAMN04488132_102151</name>
</gene>
<dbReference type="Gene3D" id="2.60.120.260">
    <property type="entry name" value="Galactose-binding domain-like"/>
    <property type="match status" value="1"/>
</dbReference>
<dbReference type="EMBL" id="FUWH01000002">
    <property type="protein sequence ID" value="SJZ46605.1"/>
    <property type="molecule type" value="Genomic_DNA"/>
</dbReference>
<proteinExistence type="predicted"/>
<dbReference type="SUPFAM" id="SSF52266">
    <property type="entry name" value="SGNH hydrolase"/>
    <property type="match status" value="1"/>
</dbReference>
<keyword evidence="1" id="KW-0732">Signal</keyword>
<dbReference type="Pfam" id="PF13472">
    <property type="entry name" value="Lipase_GDSL_2"/>
    <property type="match status" value="1"/>
</dbReference>
<reference evidence="3 4" key="1">
    <citation type="submission" date="2017-02" db="EMBL/GenBank/DDBJ databases">
        <authorList>
            <person name="Peterson S.W."/>
        </authorList>
    </citation>
    <scope>NUCLEOTIDE SEQUENCE [LARGE SCALE GENOMIC DNA]</scope>
    <source>
        <strain evidence="3 4">DSM 22335</strain>
    </source>
</reference>
<dbReference type="AlphaFoldDB" id="A0A1T4KVZ4"/>
<dbReference type="PANTHER" id="PTHR34407:SF1">
    <property type="entry name" value="SGNH HYDROLASE-TYPE ESTERASE DOMAIN-CONTAINING PROTEIN"/>
    <property type="match status" value="1"/>
</dbReference>
<protein>
    <submittedName>
        <fullName evidence="3">Sialidase-1</fullName>
    </submittedName>
</protein>